<keyword evidence="5" id="KW-0460">Magnesium</keyword>
<gene>
    <name evidence="7" type="ORF">FIV46_01715</name>
</gene>
<evidence type="ECO:0000256" key="3">
    <source>
        <dbReference type="ARBA" id="ARBA00022676"/>
    </source>
</evidence>
<evidence type="ECO:0000313" key="7">
    <source>
        <dbReference type="EMBL" id="TPD62822.1"/>
    </source>
</evidence>
<dbReference type="CDD" id="cd04179">
    <property type="entry name" value="DPM_DPG-synthase_like"/>
    <property type="match status" value="1"/>
</dbReference>
<dbReference type="Gene3D" id="3.90.550.10">
    <property type="entry name" value="Spore Coat Polysaccharide Biosynthesis Protein SpsA, Chain A"/>
    <property type="match status" value="1"/>
</dbReference>
<protein>
    <submittedName>
        <fullName evidence="7">Glycosyltransferase family 2 protein</fullName>
    </submittedName>
</protein>
<dbReference type="OrthoDB" id="9808633at2"/>
<evidence type="ECO:0000256" key="2">
    <source>
        <dbReference type="ARBA" id="ARBA00006739"/>
    </source>
</evidence>
<organism evidence="7 8">
    <name type="scientific">Emcibacter nanhaiensis</name>
    <dbReference type="NCBI Taxonomy" id="1505037"/>
    <lineage>
        <taxon>Bacteria</taxon>
        <taxon>Pseudomonadati</taxon>
        <taxon>Pseudomonadota</taxon>
        <taxon>Alphaproteobacteria</taxon>
        <taxon>Emcibacterales</taxon>
        <taxon>Emcibacteraceae</taxon>
        <taxon>Emcibacter</taxon>
    </lineage>
</organism>
<comment type="cofactor">
    <cofactor evidence="1">
        <name>Mg(2+)</name>
        <dbReference type="ChEBI" id="CHEBI:18420"/>
    </cofactor>
</comment>
<dbReference type="EMBL" id="VFIY01000004">
    <property type="protein sequence ID" value="TPD62822.1"/>
    <property type="molecule type" value="Genomic_DNA"/>
</dbReference>
<evidence type="ECO:0000313" key="8">
    <source>
        <dbReference type="Proteomes" id="UP000319148"/>
    </source>
</evidence>
<dbReference type="InterPro" id="IPR001173">
    <property type="entry name" value="Glyco_trans_2-like"/>
</dbReference>
<keyword evidence="4 7" id="KW-0808">Transferase</keyword>
<keyword evidence="8" id="KW-1185">Reference proteome</keyword>
<feature type="domain" description="Glycosyltransferase 2-like" evidence="6">
    <location>
        <begin position="10"/>
        <end position="119"/>
    </location>
</feature>
<dbReference type="SUPFAM" id="SSF53448">
    <property type="entry name" value="Nucleotide-diphospho-sugar transferases"/>
    <property type="match status" value="1"/>
</dbReference>
<dbReference type="InterPro" id="IPR050256">
    <property type="entry name" value="Glycosyltransferase_2"/>
</dbReference>
<dbReference type="Proteomes" id="UP000319148">
    <property type="component" value="Unassembled WGS sequence"/>
</dbReference>
<evidence type="ECO:0000256" key="1">
    <source>
        <dbReference type="ARBA" id="ARBA00001946"/>
    </source>
</evidence>
<comment type="similarity">
    <text evidence="2">Belongs to the glycosyltransferase 2 family.</text>
</comment>
<dbReference type="RefSeq" id="WP_139938072.1">
    <property type="nucleotide sequence ID" value="NZ_JBHSYP010000022.1"/>
</dbReference>
<comment type="caution">
    <text evidence="7">The sequence shown here is derived from an EMBL/GenBank/DDBJ whole genome shotgun (WGS) entry which is preliminary data.</text>
</comment>
<name>A0A501PRX8_9PROT</name>
<accession>A0A501PRX8</accession>
<dbReference type="InterPro" id="IPR029044">
    <property type="entry name" value="Nucleotide-diphossugar_trans"/>
</dbReference>
<reference evidence="8" key="1">
    <citation type="submission" date="2019-06" db="EMBL/GenBank/DDBJ databases">
        <title>The complete genome of Emcibacter congregatus ZYLT.</title>
        <authorList>
            <person name="Zhao Z."/>
        </authorList>
    </citation>
    <scope>NUCLEOTIDE SEQUENCE [LARGE SCALE GENOMIC DNA]</scope>
    <source>
        <strain evidence="8">MCCC 1A06723</strain>
    </source>
</reference>
<evidence type="ECO:0000256" key="4">
    <source>
        <dbReference type="ARBA" id="ARBA00022679"/>
    </source>
</evidence>
<sequence>MTEERKHIAIIIPALNEEGTIATVVQAVRPFGDVIVVDDGSTDKTAQIAQEAGAEVVSHPVNQGYDMALFSGFSRAIEAGYKICLSIDADNQHCPEFIPQLVKPIEDGKAAISIGVRPKPARLSEALFRLYTKARWGIGDILCGMKAYDTAVLKGYIHIFRHPTIGTGVTLTAARDGIEIAQLDMPVRERVDTPRIGRVLRANWIIFKAMLGDIFSGGNYARSG</sequence>
<evidence type="ECO:0000259" key="6">
    <source>
        <dbReference type="Pfam" id="PF00535"/>
    </source>
</evidence>
<dbReference type="PANTHER" id="PTHR48090:SF10">
    <property type="entry name" value="GLUCOSYL-3-PHOSPHOGLYCERATE SYNTHASE"/>
    <property type="match status" value="1"/>
</dbReference>
<keyword evidence="3" id="KW-0328">Glycosyltransferase</keyword>
<proteinExistence type="inferred from homology"/>
<dbReference type="GO" id="GO:0016757">
    <property type="term" value="F:glycosyltransferase activity"/>
    <property type="evidence" value="ECO:0007669"/>
    <property type="project" value="UniProtKB-KW"/>
</dbReference>
<dbReference type="AlphaFoldDB" id="A0A501PRX8"/>
<evidence type="ECO:0000256" key="5">
    <source>
        <dbReference type="ARBA" id="ARBA00022842"/>
    </source>
</evidence>
<dbReference type="Pfam" id="PF00535">
    <property type="entry name" value="Glycos_transf_2"/>
    <property type="match status" value="1"/>
</dbReference>
<dbReference type="PANTHER" id="PTHR48090">
    <property type="entry name" value="UNDECAPRENYL-PHOSPHATE 4-DEOXY-4-FORMAMIDO-L-ARABINOSE TRANSFERASE-RELATED"/>
    <property type="match status" value="1"/>
</dbReference>